<dbReference type="InParanoid" id="A0A448YMP3"/>
<dbReference type="Gene3D" id="3.40.50.720">
    <property type="entry name" value="NAD(P)-binding Rossmann-like Domain"/>
    <property type="match status" value="1"/>
</dbReference>
<dbReference type="PANTHER" id="PTHR14239">
    <property type="entry name" value="DUDULIN-RELATED"/>
    <property type="match status" value="1"/>
</dbReference>
<dbReference type="OrthoDB" id="550646at2759"/>
<evidence type="ECO:0000259" key="2">
    <source>
        <dbReference type="Pfam" id="PF03807"/>
    </source>
</evidence>
<keyword evidence="1" id="KW-0560">Oxidoreductase</keyword>
<dbReference type="InterPro" id="IPR028939">
    <property type="entry name" value="P5C_Rdtase_cat_N"/>
</dbReference>
<evidence type="ECO:0000313" key="4">
    <source>
        <dbReference type="Proteomes" id="UP000290900"/>
    </source>
</evidence>
<gene>
    <name evidence="3" type="ORF">BRENAR_LOCUS2893</name>
</gene>
<accession>A0A448YMP3</accession>
<dbReference type="EMBL" id="CAACVR010000019">
    <property type="protein sequence ID" value="VEU22161.1"/>
    <property type="molecule type" value="Genomic_DNA"/>
</dbReference>
<dbReference type="AlphaFoldDB" id="A0A448YMP3"/>
<reference evidence="3 4" key="1">
    <citation type="submission" date="2018-12" db="EMBL/GenBank/DDBJ databases">
        <authorList>
            <person name="Tiukova I."/>
            <person name="Dainat J."/>
        </authorList>
    </citation>
    <scope>NUCLEOTIDE SEQUENCE [LARGE SCALE GENOMIC DNA]</scope>
</reference>
<evidence type="ECO:0000256" key="1">
    <source>
        <dbReference type="ARBA" id="ARBA00023002"/>
    </source>
</evidence>
<dbReference type="PANTHER" id="PTHR14239:SF10">
    <property type="entry name" value="REDUCTASE"/>
    <property type="match status" value="1"/>
</dbReference>
<feature type="domain" description="Pyrroline-5-carboxylate reductase catalytic N-terminal" evidence="2">
    <location>
        <begin position="2"/>
        <end position="63"/>
    </location>
</feature>
<dbReference type="SUPFAM" id="SSF51735">
    <property type="entry name" value="NAD(P)-binding Rossmann-fold domains"/>
    <property type="match status" value="1"/>
</dbReference>
<dbReference type="InterPro" id="IPR036291">
    <property type="entry name" value="NAD(P)-bd_dom_sf"/>
</dbReference>
<dbReference type="Pfam" id="PF03807">
    <property type="entry name" value="F420_oxidored"/>
    <property type="match status" value="1"/>
</dbReference>
<dbReference type="InterPro" id="IPR051267">
    <property type="entry name" value="STEAP_metalloreductase"/>
</dbReference>
<sequence length="204" mass="22860">MLSNSRGPETIKELGAKLGEKVGTTSEAVKYGDIIVLAIPLGKVKDLDSQLFEGKIVIDANNYYPNRDGHIAELDQWKITSTGYTQRILSGARLVKAFNNVFWWHISPGKQQLPNGHKRALPIAGDDQEAKKKVGELLRSLGYEVYDYGGIEESWRQERGKPIYCAPVDVEGAKEFLGEAGREDKWNLSGKRLWKMVEGLAYLH</sequence>
<dbReference type="STRING" id="13370.A0A448YMP3"/>
<name>A0A448YMP3_BRENA</name>
<evidence type="ECO:0000313" key="3">
    <source>
        <dbReference type="EMBL" id="VEU22161.1"/>
    </source>
</evidence>
<dbReference type="Proteomes" id="UP000290900">
    <property type="component" value="Unassembled WGS sequence"/>
</dbReference>
<organism evidence="3 4">
    <name type="scientific">Brettanomyces naardenensis</name>
    <name type="common">Yeast</name>
    <dbReference type="NCBI Taxonomy" id="13370"/>
    <lineage>
        <taxon>Eukaryota</taxon>
        <taxon>Fungi</taxon>
        <taxon>Dikarya</taxon>
        <taxon>Ascomycota</taxon>
        <taxon>Saccharomycotina</taxon>
        <taxon>Pichiomycetes</taxon>
        <taxon>Pichiales</taxon>
        <taxon>Pichiaceae</taxon>
        <taxon>Brettanomyces</taxon>
    </lineage>
</organism>
<keyword evidence="4" id="KW-1185">Reference proteome</keyword>
<dbReference type="GO" id="GO:0016491">
    <property type="term" value="F:oxidoreductase activity"/>
    <property type="evidence" value="ECO:0007669"/>
    <property type="project" value="UniProtKB-KW"/>
</dbReference>
<protein>
    <submittedName>
        <fullName evidence="3">DEKNAAC103180</fullName>
    </submittedName>
</protein>
<proteinExistence type="predicted"/>